<dbReference type="Gene3D" id="2.40.128.520">
    <property type="match status" value="1"/>
</dbReference>
<reference evidence="3 4" key="1">
    <citation type="submission" date="2023-04" db="EMBL/GenBank/DDBJ databases">
        <title>Jannaschia ovalis sp. nov., a marine bacterium isolated from sea tidal flat.</title>
        <authorList>
            <person name="Kwon D.Y."/>
            <person name="Kim J.-J."/>
        </authorList>
    </citation>
    <scope>NUCLEOTIDE SEQUENCE [LARGE SCALE GENOMIC DNA]</scope>
    <source>
        <strain evidence="3 4">GRR-S6-38</strain>
    </source>
</reference>
<name>A0ABY8L9C4_9RHOB</name>
<dbReference type="PANTHER" id="PTHR36919:SF2">
    <property type="entry name" value="BLL6627 PROTEIN"/>
    <property type="match status" value="1"/>
</dbReference>
<feature type="domain" description="DUF2147" evidence="2">
    <location>
        <begin position="26"/>
        <end position="126"/>
    </location>
</feature>
<dbReference type="Proteomes" id="UP001243420">
    <property type="component" value="Chromosome"/>
</dbReference>
<keyword evidence="1" id="KW-0732">Signal</keyword>
<evidence type="ECO:0000259" key="2">
    <source>
        <dbReference type="Pfam" id="PF09917"/>
    </source>
</evidence>
<dbReference type="InterPro" id="IPR019223">
    <property type="entry name" value="DUF2147"/>
</dbReference>
<evidence type="ECO:0000313" key="4">
    <source>
        <dbReference type="Proteomes" id="UP001243420"/>
    </source>
</evidence>
<dbReference type="PANTHER" id="PTHR36919">
    <property type="entry name" value="BLR1215 PROTEIN"/>
    <property type="match status" value="1"/>
</dbReference>
<dbReference type="Pfam" id="PF09917">
    <property type="entry name" value="DUF2147"/>
    <property type="match status" value="1"/>
</dbReference>
<dbReference type="EMBL" id="CP122537">
    <property type="protein sequence ID" value="WGH77952.1"/>
    <property type="molecule type" value="Genomic_DNA"/>
</dbReference>
<feature type="signal peptide" evidence="1">
    <location>
        <begin position="1"/>
        <end position="20"/>
    </location>
</feature>
<evidence type="ECO:0000256" key="1">
    <source>
        <dbReference type="SAM" id="SignalP"/>
    </source>
</evidence>
<protein>
    <submittedName>
        <fullName evidence="3">DUF2147 domain-containing protein</fullName>
    </submittedName>
</protein>
<proteinExistence type="predicted"/>
<feature type="chain" id="PRO_5047155815" evidence="1">
    <location>
        <begin position="21"/>
        <end position="129"/>
    </location>
</feature>
<sequence>MKRFFLTLIAAAGLAGAAHAADPIEGVWQTEPDDGSFAYVTIAPCGGNYCGTISRTFNASGEYESPNKGKQIVRNMAAQGDGAYEGRVWRPSNDKVYLGKIQLNGNQMALRGCVAGGLFCARQNWVKVQ</sequence>
<organism evidence="3 4">
    <name type="scientific">Jannaschia ovalis</name>
    <dbReference type="NCBI Taxonomy" id="3038773"/>
    <lineage>
        <taxon>Bacteria</taxon>
        <taxon>Pseudomonadati</taxon>
        <taxon>Pseudomonadota</taxon>
        <taxon>Alphaproteobacteria</taxon>
        <taxon>Rhodobacterales</taxon>
        <taxon>Roseobacteraceae</taxon>
        <taxon>Jannaschia</taxon>
    </lineage>
</organism>
<dbReference type="RefSeq" id="WP_279964579.1">
    <property type="nucleotide sequence ID" value="NZ_CP122537.1"/>
</dbReference>
<evidence type="ECO:0000313" key="3">
    <source>
        <dbReference type="EMBL" id="WGH77952.1"/>
    </source>
</evidence>
<accession>A0ABY8L9C4</accession>
<keyword evidence="4" id="KW-1185">Reference proteome</keyword>
<gene>
    <name evidence="3" type="ORF">P8627_13050</name>
</gene>